<gene>
    <name evidence="1" type="ORF">EPI10_024166</name>
</gene>
<dbReference type="AlphaFoldDB" id="A0A5B6VXS4"/>
<reference evidence="2" key="1">
    <citation type="journal article" date="2019" name="Plant Biotechnol. J.">
        <title>Genome sequencing of the Australian wild diploid species Gossypium australe highlights disease resistance and delayed gland morphogenesis.</title>
        <authorList>
            <person name="Cai Y."/>
            <person name="Cai X."/>
            <person name="Wang Q."/>
            <person name="Wang P."/>
            <person name="Zhang Y."/>
            <person name="Cai C."/>
            <person name="Xu Y."/>
            <person name="Wang K."/>
            <person name="Zhou Z."/>
            <person name="Wang C."/>
            <person name="Geng S."/>
            <person name="Li B."/>
            <person name="Dong Q."/>
            <person name="Hou Y."/>
            <person name="Wang H."/>
            <person name="Ai P."/>
            <person name="Liu Z."/>
            <person name="Yi F."/>
            <person name="Sun M."/>
            <person name="An G."/>
            <person name="Cheng J."/>
            <person name="Zhang Y."/>
            <person name="Shi Q."/>
            <person name="Xie Y."/>
            <person name="Shi X."/>
            <person name="Chang Y."/>
            <person name="Huang F."/>
            <person name="Chen Y."/>
            <person name="Hong S."/>
            <person name="Mi L."/>
            <person name="Sun Q."/>
            <person name="Zhang L."/>
            <person name="Zhou B."/>
            <person name="Peng R."/>
            <person name="Zhang X."/>
            <person name="Liu F."/>
        </authorList>
    </citation>
    <scope>NUCLEOTIDE SEQUENCE [LARGE SCALE GENOMIC DNA]</scope>
    <source>
        <strain evidence="2">cv. PA1801</strain>
    </source>
</reference>
<dbReference type="EMBL" id="SMMG02000005">
    <property type="protein sequence ID" value="KAA3473816.1"/>
    <property type="molecule type" value="Genomic_DNA"/>
</dbReference>
<accession>A0A5B6VXS4</accession>
<keyword evidence="2" id="KW-1185">Reference proteome</keyword>
<organism evidence="1 2">
    <name type="scientific">Gossypium australe</name>
    <dbReference type="NCBI Taxonomy" id="47621"/>
    <lineage>
        <taxon>Eukaryota</taxon>
        <taxon>Viridiplantae</taxon>
        <taxon>Streptophyta</taxon>
        <taxon>Embryophyta</taxon>
        <taxon>Tracheophyta</taxon>
        <taxon>Spermatophyta</taxon>
        <taxon>Magnoliopsida</taxon>
        <taxon>eudicotyledons</taxon>
        <taxon>Gunneridae</taxon>
        <taxon>Pentapetalae</taxon>
        <taxon>rosids</taxon>
        <taxon>malvids</taxon>
        <taxon>Malvales</taxon>
        <taxon>Malvaceae</taxon>
        <taxon>Malvoideae</taxon>
        <taxon>Gossypium</taxon>
    </lineage>
</organism>
<sequence>MCQLWVLEVDYAWHRGRMFRLVLSPTRVITLTLRIRVFLDLFVAISMRSYMLLRRVEVLREKNRG</sequence>
<protein>
    <submittedName>
        <fullName evidence="1">Uncharacterized protein</fullName>
    </submittedName>
</protein>
<evidence type="ECO:0000313" key="2">
    <source>
        <dbReference type="Proteomes" id="UP000325315"/>
    </source>
</evidence>
<dbReference type="Proteomes" id="UP000325315">
    <property type="component" value="Unassembled WGS sequence"/>
</dbReference>
<evidence type="ECO:0000313" key="1">
    <source>
        <dbReference type="EMBL" id="KAA3473816.1"/>
    </source>
</evidence>
<comment type="caution">
    <text evidence="1">The sequence shown here is derived from an EMBL/GenBank/DDBJ whole genome shotgun (WGS) entry which is preliminary data.</text>
</comment>
<name>A0A5B6VXS4_9ROSI</name>
<proteinExistence type="predicted"/>